<dbReference type="Gene3D" id="3.40.50.620">
    <property type="entry name" value="HUPs"/>
    <property type="match status" value="3"/>
</dbReference>
<dbReference type="PRINTS" id="PR01438">
    <property type="entry name" value="UNVRSLSTRESS"/>
</dbReference>
<feature type="domain" description="UspA" evidence="5">
    <location>
        <begin position="249"/>
        <end position="387"/>
    </location>
</feature>
<organism evidence="6 7">
    <name type="scientific">Corallococcus sicarius</name>
    <dbReference type="NCBI Taxonomy" id="2316726"/>
    <lineage>
        <taxon>Bacteria</taxon>
        <taxon>Pseudomonadati</taxon>
        <taxon>Myxococcota</taxon>
        <taxon>Myxococcia</taxon>
        <taxon>Myxococcales</taxon>
        <taxon>Cystobacterineae</taxon>
        <taxon>Myxococcaceae</taxon>
        <taxon>Corallococcus</taxon>
    </lineage>
</organism>
<dbReference type="InterPro" id="IPR006015">
    <property type="entry name" value="Universal_stress_UspA"/>
</dbReference>
<dbReference type="PANTHER" id="PTHR46268">
    <property type="entry name" value="STRESS RESPONSE PROTEIN NHAX"/>
    <property type="match status" value="1"/>
</dbReference>
<feature type="region of interest" description="Disordered" evidence="4">
    <location>
        <begin position="67"/>
        <end position="97"/>
    </location>
</feature>
<feature type="compositionally biased region" description="Basic and acidic residues" evidence="4">
    <location>
        <begin position="1"/>
        <end position="14"/>
    </location>
</feature>
<protein>
    <submittedName>
        <fullName evidence="6">Universal stress protein</fullName>
    </submittedName>
</protein>
<keyword evidence="2" id="KW-0547">Nucleotide-binding</keyword>
<dbReference type="Pfam" id="PF00582">
    <property type="entry name" value="Usp"/>
    <property type="match status" value="3"/>
</dbReference>
<evidence type="ECO:0000256" key="1">
    <source>
        <dbReference type="ARBA" id="ARBA00008791"/>
    </source>
</evidence>
<dbReference type="GO" id="GO:0005524">
    <property type="term" value="F:ATP binding"/>
    <property type="evidence" value="ECO:0007669"/>
    <property type="project" value="UniProtKB-KW"/>
</dbReference>
<evidence type="ECO:0000313" key="6">
    <source>
        <dbReference type="EMBL" id="RKH46847.1"/>
    </source>
</evidence>
<proteinExistence type="inferred from homology"/>
<dbReference type="PANTHER" id="PTHR46268:SF27">
    <property type="entry name" value="UNIVERSAL STRESS PROTEIN RV2623"/>
    <property type="match status" value="1"/>
</dbReference>
<keyword evidence="3" id="KW-0067">ATP-binding</keyword>
<evidence type="ECO:0000313" key="7">
    <source>
        <dbReference type="Proteomes" id="UP000273405"/>
    </source>
</evidence>
<evidence type="ECO:0000259" key="5">
    <source>
        <dbReference type="Pfam" id="PF00582"/>
    </source>
</evidence>
<comment type="caution">
    <text evidence="6">The sequence shown here is derived from an EMBL/GenBank/DDBJ whole genome shotgun (WGS) entry which is preliminary data.</text>
</comment>
<dbReference type="InterPro" id="IPR006016">
    <property type="entry name" value="UspA"/>
</dbReference>
<dbReference type="EMBL" id="RAWG01000017">
    <property type="protein sequence ID" value="RKH46847.1"/>
    <property type="molecule type" value="Genomic_DNA"/>
</dbReference>
<feature type="domain" description="UspA" evidence="5">
    <location>
        <begin position="403"/>
        <end position="529"/>
    </location>
</feature>
<accession>A0A3A8NR63</accession>
<evidence type="ECO:0000256" key="4">
    <source>
        <dbReference type="SAM" id="MobiDB-lite"/>
    </source>
</evidence>
<dbReference type="InterPro" id="IPR014729">
    <property type="entry name" value="Rossmann-like_a/b/a_fold"/>
</dbReference>
<dbReference type="CDD" id="cd00293">
    <property type="entry name" value="USP-like"/>
    <property type="match status" value="2"/>
</dbReference>
<keyword evidence="7" id="KW-1185">Reference proteome</keyword>
<evidence type="ECO:0000256" key="2">
    <source>
        <dbReference type="ARBA" id="ARBA00022741"/>
    </source>
</evidence>
<dbReference type="AlphaFoldDB" id="A0A3A8NR63"/>
<reference evidence="7" key="1">
    <citation type="submission" date="2018-09" db="EMBL/GenBank/DDBJ databases">
        <authorList>
            <person name="Livingstone P.G."/>
            <person name="Whitworth D.E."/>
        </authorList>
    </citation>
    <scope>NUCLEOTIDE SEQUENCE [LARGE SCALE GENOMIC DNA]</scope>
    <source>
        <strain evidence="7">CA040B</strain>
    </source>
</reference>
<dbReference type="SUPFAM" id="SSF52402">
    <property type="entry name" value="Adenine nucleotide alpha hydrolases-like"/>
    <property type="match status" value="3"/>
</dbReference>
<gene>
    <name evidence="6" type="ORF">D7X12_04425</name>
</gene>
<evidence type="ECO:0000256" key="3">
    <source>
        <dbReference type="ARBA" id="ARBA00022840"/>
    </source>
</evidence>
<sequence>MPRPPDQRPREEHFAGPCSPSPEGSECEHRATSGGLGREPRRKSFARHRGWRRRICAVAMGSRSRCAATVEQHRRGGPARDVKSPRSNPSGSRESALPFIRSPSMTIVCATDFSEGARQAATVAARLAARRERPLWLVHQVHPDQLIVAAEPVREGLQALLREEASRLSGLGAQVEVALLEDGSKRALADFCSQRDARLLVVGPPRGEVPYPGAGGSLDRIAQTTSMPLLRVRDAAPFQDWLSGKRPLRVMLGVDRSRGTLAARLWLEELGRYGPIELLAGHVYYVYEQCQRLGLPVPATMDDASPLLQDMLLHEVATLAGASTGHAPAVHLRQGVGRAADHLVDLAQEQEADVLVVGTHHHTALGNLASVAHHALRLAPMAVVAVPVRDAASQGEAPLPQVRRLLVATDLSSLADEAIPLAFALAPPGAEVHLVTVVSETGAPDWHRDLQRKLLERVPRGLEQREVRTHAEVLIGKDVALALTQAAERMNADLVCIGSRGHGGLKEALLGSVARQVLAQSRRPVLVLRPLAR</sequence>
<name>A0A3A8NR63_9BACT</name>
<dbReference type="Proteomes" id="UP000273405">
    <property type="component" value="Unassembled WGS sequence"/>
</dbReference>
<feature type="compositionally biased region" description="Basic and acidic residues" evidence="4">
    <location>
        <begin position="71"/>
        <end position="84"/>
    </location>
</feature>
<comment type="similarity">
    <text evidence="1">Belongs to the universal stress protein A family.</text>
</comment>
<feature type="region of interest" description="Disordered" evidence="4">
    <location>
        <begin position="1"/>
        <end position="45"/>
    </location>
</feature>
<feature type="domain" description="UspA" evidence="5">
    <location>
        <begin position="106"/>
        <end position="232"/>
    </location>
</feature>